<keyword evidence="6" id="KW-1185">Reference proteome</keyword>
<keyword evidence="2" id="KW-0560">Oxidoreductase</keyword>
<dbReference type="SUPFAM" id="SSF55347">
    <property type="entry name" value="Glyceraldehyde-3-phosphate dehydrogenase-like, C-terminal domain"/>
    <property type="match status" value="1"/>
</dbReference>
<evidence type="ECO:0000259" key="4">
    <source>
        <dbReference type="Pfam" id="PF22725"/>
    </source>
</evidence>
<reference evidence="6" key="1">
    <citation type="journal article" date="2019" name="Int. J. Syst. Evol. Microbiol.">
        <title>The Global Catalogue of Microorganisms (GCM) 10K type strain sequencing project: providing services to taxonomists for standard genome sequencing and annotation.</title>
        <authorList>
            <consortium name="The Broad Institute Genomics Platform"/>
            <consortium name="The Broad Institute Genome Sequencing Center for Infectious Disease"/>
            <person name="Wu L."/>
            <person name="Ma J."/>
        </authorList>
    </citation>
    <scope>NUCLEOTIDE SEQUENCE [LARGE SCALE GENOMIC DNA]</scope>
    <source>
        <strain evidence="6">NBRC 112502</strain>
    </source>
</reference>
<dbReference type="InterPro" id="IPR055170">
    <property type="entry name" value="GFO_IDH_MocA-like_dom"/>
</dbReference>
<dbReference type="PANTHER" id="PTHR42840:SF3">
    <property type="entry name" value="BINDING ROSSMANN FOLD OXIDOREDUCTASE, PUTATIVE (AFU_ORTHOLOGUE AFUA_2G10240)-RELATED"/>
    <property type="match status" value="1"/>
</dbReference>
<accession>A0ABQ6A769</accession>
<dbReference type="InterPro" id="IPR036291">
    <property type="entry name" value="NAD(P)-bd_dom_sf"/>
</dbReference>
<feature type="domain" description="GFO/IDH/MocA-like oxidoreductase" evidence="4">
    <location>
        <begin position="128"/>
        <end position="247"/>
    </location>
</feature>
<dbReference type="SUPFAM" id="SSF51735">
    <property type="entry name" value="NAD(P)-binding Rossmann-fold domains"/>
    <property type="match status" value="1"/>
</dbReference>
<comment type="caution">
    <text evidence="5">The sequence shown here is derived from an EMBL/GenBank/DDBJ whole genome shotgun (WGS) entry which is preliminary data.</text>
</comment>
<dbReference type="EMBL" id="BSOS01000058">
    <property type="protein sequence ID" value="GLR67122.1"/>
    <property type="molecule type" value="Genomic_DNA"/>
</dbReference>
<sequence length="343" mass="35907">MAEIALFGAGRIGAMHARLIAEHPAATLRYVSDAIPERAAELAALHGAQAVPVAAALADPALDAVLIATATDTHAALIEQAAAAGKHIFCEKPIDLDLGRAAQAVAAAGKAGVKLMIGLNRRFDPALAKMKELLEAGAIGRPIQMVLHNGDMNAPPASFLRSSGFIIRDMLIHDIDVACWLLEREPQAVFAASSAQVDPEIGEIGDTDTGALTLVMQDGVLAILTVTRFAKFGFDARAEIRGTKGSLWLHNPGTGHPVLQCLTAEGLTTIAVPNMAPDGKRGEAFPDRFSDAFVAQADAFVRLASGEALQVPGAREAMRAMKVADLASRIVGDSGAGFRDMEK</sequence>
<evidence type="ECO:0000313" key="5">
    <source>
        <dbReference type="EMBL" id="GLR67122.1"/>
    </source>
</evidence>
<comment type="similarity">
    <text evidence="1">Belongs to the Gfo/Idh/MocA family.</text>
</comment>
<dbReference type="Pfam" id="PF22725">
    <property type="entry name" value="GFO_IDH_MocA_C3"/>
    <property type="match status" value="1"/>
</dbReference>
<proteinExistence type="inferred from homology"/>
<feature type="domain" description="Gfo/Idh/MocA-like oxidoreductase N-terminal" evidence="3">
    <location>
        <begin position="4"/>
        <end position="118"/>
    </location>
</feature>
<dbReference type="InterPro" id="IPR000683">
    <property type="entry name" value="Gfo/Idh/MocA-like_OxRdtase_N"/>
</dbReference>
<dbReference type="Pfam" id="PF01408">
    <property type="entry name" value="GFO_IDH_MocA"/>
    <property type="match status" value="1"/>
</dbReference>
<dbReference type="Gene3D" id="3.30.360.10">
    <property type="entry name" value="Dihydrodipicolinate Reductase, domain 2"/>
    <property type="match status" value="1"/>
</dbReference>
<organism evidence="5 6">
    <name type="scientific">Acidocella aquatica</name>
    <dbReference type="NCBI Taxonomy" id="1922313"/>
    <lineage>
        <taxon>Bacteria</taxon>
        <taxon>Pseudomonadati</taxon>
        <taxon>Pseudomonadota</taxon>
        <taxon>Alphaproteobacteria</taxon>
        <taxon>Acetobacterales</taxon>
        <taxon>Acidocellaceae</taxon>
        <taxon>Acidocella</taxon>
    </lineage>
</organism>
<dbReference type="Gene3D" id="3.40.50.720">
    <property type="entry name" value="NAD(P)-binding Rossmann-like Domain"/>
    <property type="match status" value="1"/>
</dbReference>
<evidence type="ECO:0000256" key="1">
    <source>
        <dbReference type="ARBA" id="ARBA00010928"/>
    </source>
</evidence>
<protein>
    <submittedName>
        <fullName evidence="5">Inositol 2-dehydrogenase</fullName>
    </submittedName>
</protein>
<evidence type="ECO:0000256" key="2">
    <source>
        <dbReference type="ARBA" id="ARBA00023002"/>
    </source>
</evidence>
<dbReference type="RefSeq" id="WP_284257836.1">
    <property type="nucleotide sequence ID" value="NZ_BSOS01000058.1"/>
</dbReference>
<evidence type="ECO:0000259" key="3">
    <source>
        <dbReference type="Pfam" id="PF01408"/>
    </source>
</evidence>
<evidence type="ECO:0000313" key="6">
    <source>
        <dbReference type="Proteomes" id="UP001156641"/>
    </source>
</evidence>
<dbReference type="PANTHER" id="PTHR42840">
    <property type="entry name" value="NAD(P)-BINDING ROSSMANN-FOLD SUPERFAMILY PROTEIN-RELATED"/>
    <property type="match status" value="1"/>
</dbReference>
<name>A0ABQ6A769_9PROT</name>
<dbReference type="Proteomes" id="UP001156641">
    <property type="component" value="Unassembled WGS sequence"/>
</dbReference>
<gene>
    <name evidence="5" type="primary">iolG_2</name>
    <name evidence="5" type="ORF">GCM10010909_18030</name>
</gene>